<keyword evidence="2 3" id="KW-0645">Protease</keyword>
<dbReference type="PANTHER" id="PTHR10127">
    <property type="entry name" value="DISCOIDIN, CUB, EGF, LAMININ , AND ZINC METALLOPROTEASE DOMAIN CONTAINING"/>
    <property type="match status" value="1"/>
</dbReference>
<dbReference type="EMBL" id="JAVFWL010000001">
    <property type="protein sequence ID" value="KAK6726559.1"/>
    <property type="molecule type" value="Genomic_DNA"/>
</dbReference>
<keyword evidence="2 3" id="KW-0378">Hydrolase</keyword>
<dbReference type="EC" id="3.4.24.-" evidence="3"/>
<dbReference type="PROSITE" id="PS51864">
    <property type="entry name" value="ASTACIN"/>
    <property type="match status" value="1"/>
</dbReference>
<comment type="caution">
    <text evidence="2">Lacks conserved residue(s) required for the propagation of feature annotation.</text>
</comment>
<dbReference type="SMART" id="SM00235">
    <property type="entry name" value="ZnMc"/>
    <property type="match status" value="1"/>
</dbReference>
<feature type="active site" evidence="2">
    <location>
        <position position="198"/>
    </location>
</feature>
<comment type="caution">
    <text evidence="5">The sequence shown here is derived from an EMBL/GenBank/DDBJ whole genome shotgun (WGS) entry which is preliminary data.</text>
</comment>
<sequence length="392" mass="44731">MIFVNSRIPEGEELCLWSLTQGPALNQSCIQLSFGVFRLLLSTRMGVIHIVGQLLSVLTLIQTVSGKAKPINIFTQKNGADILQLRDKEGKMFNALFKTSPLKWNVKDRDGNIVIPYRIAAHYDASRMRAITTAMKRIEDNTCIRFKKRTNEWDYIEIQNEAGEGCYTSVGRPGGKSVLMLEHSRTDTCLEVELVLHELLHVVGLWHEHMRADRDKYIKVHYENIQESYWSQFDKVSPLEATTYNVPYDYKSIMHYDKTSFAQPGKISMETLDRKYQDVIGNQKDASPSDYRKVCEIYQCKKCMGANTGYGSNNGEVEPQATKAPAPSIIVIPSPNLHYCRDSNPSFCSVLLRARMIDCRFMDRRSCCATCKAIGKGKYNPFYKRLASVDRF</sequence>
<feature type="binding site" evidence="2">
    <location>
        <position position="197"/>
    </location>
    <ligand>
        <name>Zn(2+)</name>
        <dbReference type="ChEBI" id="CHEBI:29105"/>
        <note>catalytic</note>
    </ligand>
</feature>
<dbReference type="PANTHER" id="PTHR10127:SF880">
    <property type="entry name" value="ZINC METALLOPROTEINASE NAS-5"/>
    <property type="match status" value="1"/>
</dbReference>
<evidence type="ECO:0000256" key="1">
    <source>
        <dbReference type="ARBA" id="ARBA00023157"/>
    </source>
</evidence>
<dbReference type="Gene3D" id="3.40.390.10">
    <property type="entry name" value="Collagenase (Catalytic Domain)"/>
    <property type="match status" value="1"/>
</dbReference>
<feature type="binding site" evidence="2">
    <location>
        <position position="201"/>
    </location>
    <ligand>
        <name>Zn(2+)</name>
        <dbReference type="ChEBI" id="CHEBI:29105"/>
        <note>catalytic</note>
    </ligand>
</feature>
<feature type="domain" description="Peptidase M12A" evidence="4">
    <location>
        <begin position="94"/>
        <end position="301"/>
    </location>
</feature>
<gene>
    <name evidence="5" type="primary">Necator_chrI.g843</name>
    <name evidence="5" type="ORF">RB195_004720</name>
</gene>
<name>A0ABR1BJB6_NECAM</name>
<evidence type="ECO:0000259" key="4">
    <source>
        <dbReference type="PROSITE" id="PS51864"/>
    </source>
</evidence>
<feature type="binding site" evidence="2">
    <location>
        <position position="207"/>
    </location>
    <ligand>
        <name>Zn(2+)</name>
        <dbReference type="ChEBI" id="CHEBI:29105"/>
        <note>catalytic</note>
    </ligand>
</feature>
<proteinExistence type="predicted"/>
<keyword evidence="2 3" id="KW-0482">Metalloprotease</keyword>
<evidence type="ECO:0000313" key="5">
    <source>
        <dbReference type="EMBL" id="KAK6726559.1"/>
    </source>
</evidence>
<dbReference type="InterPro" id="IPR006026">
    <property type="entry name" value="Peptidase_Metallo"/>
</dbReference>
<comment type="cofactor">
    <cofactor evidence="2 3">
        <name>Zn(2+)</name>
        <dbReference type="ChEBI" id="CHEBI:29105"/>
    </cofactor>
    <text evidence="2 3">Binds 1 zinc ion per subunit.</text>
</comment>
<protein>
    <recommendedName>
        <fullName evidence="3">Metalloendopeptidase</fullName>
        <ecNumber evidence="3">3.4.24.-</ecNumber>
    </recommendedName>
</protein>
<keyword evidence="6" id="KW-1185">Reference proteome</keyword>
<evidence type="ECO:0000256" key="2">
    <source>
        <dbReference type="PROSITE-ProRule" id="PRU01211"/>
    </source>
</evidence>
<dbReference type="CDD" id="cd04280">
    <property type="entry name" value="ZnMc_astacin_like"/>
    <property type="match status" value="1"/>
</dbReference>
<dbReference type="InterPro" id="IPR001506">
    <property type="entry name" value="Peptidase_M12A"/>
</dbReference>
<dbReference type="Proteomes" id="UP001303046">
    <property type="component" value="Unassembled WGS sequence"/>
</dbReference>
<keyword evidence="2 3" id="KW-0862">Zinc</keyword>
<organism evidence="5 6">
    <name type="scientific">Necator americanus</name>
    <name type="common">Human hookworm</name>
    <dbReference type="NCBI Taxonomy" id="51031"/>
    <lineage>
        <taxon>Eukaryota</taxon>
        <taxon>Metazoa</taxon>
        <taxon>Ecdysozoa</taxon>
        <taxon>Nematoda</taxon>
        <taxon>Chromadorea</taxon>
        <taxon>Rhabditida</taxon>
        <taxon>Rhabditina</taxon>
        <taxon>Rhabditomorpha</taxon>
        <taxon>Strongyloidea</taxon>
        <taxon>Ancylostomatidae</taxon>
        <taxon>Bunostominae</taxon>
        <taxon>Necator</taxon>
    </lineage>
</organism>
<evidence type="ECO:0000256" key="3">
    <source>
        <dbReference type="RuleBase" id="RU361183"/>
    </source>
</evidence>
<keyword evidence="1" id="KW-1015">Disulfide bond</keyword>
<dbReference type="SUPFAM" id="SSF55486">
    <property type="entry name" value="Metalloproteases ('zincins'), catalytic domain"/>
    <property type="match status" value="1"/>
</dbReference>
<dbReference type="InterPro" id="IPR034035">
    <property type="entry name" value="Astacin-like_dom"/>
</dbReference>
<reference evidence="5 6" key="1">
    <citation type="submission" date="2023-08" db="EMBL/GenBank/DDBJ databases">
        <title>A Necator americanus chromosomal reference genome.</title>
        <authorList>
            <person name="Ilik V."/>
            <person name="Petrzelkova K.J."/>
            <person name="Pardy F."/>
            <person name="Fuh T."/>
            <person name="Niatou-Singa F.S."/>
            <person name="Gouil Q."/>
            <person name="Baker L."/>
            <person name="Ritchie M.E."/>
            <person name="Jex A.R."/>
            <person name="Gazzola D."/>
            <person name="Li H."/>
            <person name="Toshio Fujiwara R."/>
            <person name="Zhan B."/>
            <person name="Aroian R.V."/>
            <person name="Pafco B."/>
            <person name="Schwarz E.M."/>
        </authorList>
    </citation>
    <scope>NUCLEOTIDE SEQUENCE [LARGE SCALE GENOMIC DNA]</scope>
    <source>
        <strain evidence="5 6">Aroian</strain>
        <tissue evidence="5">Whole animal</tissue>
    </source>
</reference>
<evidence type="ECO:0000313" key="6">
    <source>
        <dbReference type="Proteomes" id="UP001303046"/>
    </source>
</evidence>
<dbReference type="InterPro" id="IPR024079">
    <property type="entry name" value="MetalloPept_cat_dom_sf"/>
</dbReference>
<dbReference type="PRINTS" id="PR00480">
    <property type="entry name" value="ASTACIN"/>
</dbReference>
<accession>A0ABR1BJB6</accession>
<dbReference type="Pfam" id="PF01400">
    <property type="entry name" value="Astacin"/>
    <property type="match status" value="1"/>
</dbReference>
<keyword evidence="2 3" id="KW-0479">Metal-binding</keyword>